<dbReference type="SUPFAM" id="SSF54292">
    <property type="entry name" value="2Fe-2S ferredoxin-like"/>
    <property type="match status" value="1"/>
</dbReference>
<dbReference type="InterPro" id="IPR042204">
    <property type="entry name" value="2Fe-2S-bd_N"/>
</dbReference>
<dbReference type="GO" id="GO:0016491">
    <property type="term" value="F:oxidoreductase activity"/>
    <property type="evidence" value="ECO:0007669"/>
    <property type="project" value="UniProtKB-KW"/>
</dbReference>
<reference evidence="3 4" key="1">
    <citation type="journal article" date="2017" name="ISME J.">
        <title>Potential for microbial H2 and metal transformations associated with novel bacteria and archaea in deep terrestrial subsurface sediments.</title>
        <authorList>
            <person name="Hernsdorf A.W."/>
            <person name="Amano Y."/>
            <person name="Miyakawa K."/>
            <person name="Ise K."/>
            <person name="Suzuki Y."/>
            <person name="Anantharaman K."/>
            <person name="Probst A."/>
            <person name="Burstein D."/>
            <person name="Thomas B.C."/>
            <person name="Banfield J.F."/>
        </authorList>
    </citation>
    <scope>NUCLEOTIDE SEQUENCE [LARGE SCALE GENOMIC DNA]</scope>
    <source>
        <strain evidence="3">HGW-Wallbacteria-1</strain>
    </source>
</reference>
<protein>
    <submittedName>
        <fullName evidence="3">Pyridine nucleotide-disulfide oxidoreductase</fullName>
    </submittedName>
</protein>
<accession>A0A2N1PUB8</accession>
<sequence>MMRIEDHPILDFEADRGPKVTFSMDGHVMEGFEGEPIIAALHDNGVRRLVTSPRHNHPRGFFCAIGKCSSCLMEVDGIPNVRVCITPLKAGMCVKTQEPLEEGPSPLDGKVLG</sequence>
<evidence type="ECO:0000313" key="4">
    <source>
        <dbReference type="Proteomes" id="UP000233256"/>
    </source>
</evidence>
<dbReference type="PROSITE" id="PS00197">
    <property type="entry name" value="2FE2S_FER_1"/>
    <property type="match status" value="1"/>
</dbReference>
<dbReference type="Proteomes" id="UP000233256">
    <property type="component" value="Unassembled WGS sequence"/>
</dbReference>
<keyword evidence="1" id="KW-0560">Oxidoreductase</keyword>
<dbReference type="InterPro" id="IPR006058">
    <property type="entry name" value="2Fe2S_fd_BS"/>
</dbReference>
<dbReference type="AlphaFoldDB" id="A0A2N1PUB8"/>
<name>A0A2N1PUB8_9BACT</name>
<dbReference type="Pfam" id="PF13510">
    <property type="entry name" value="Fer2_4"/>
    <property type="match status" value="1"/>
</dbReference>
<gene>
    <name evidence="3" type="ORF">CVV64_00195</name>
</gene>
<dbReference type="InterPro" id="IPR036010">
    <property type="entry name" value="2Fe-2S_ferredoxin-like_sf"/>
</dbReference>
<dbReference type="Gene3D" id="3.10.20.440">
    <property type="entry name" value="2Fe-2S iron-sulphur cluster binding domain, sarcosine oxidase, alpha subunit, N-terminal domain"/>
    <property type="match status" value="1"/>
</dbReference>
<organism evidence="3 4">
    <name type="scientific">Candidatus Wallbacteria bacterium HGW-Wallbacteria-1</name>
    <dbReference type="NCBI Taxonomy" id="2013854"/>
    <lineage>
        <taxon>Bacteria</taxon>
        <taxon>Candidatus Walliibacteriota</taxon>
    </lineage>
</organism>
<dbReference type="PROSITE" id="PS51085">
    <property type="entry name" value="2FE2S_FER_2"/>
    <property type="match status" value="1"/>
</dbReference>
<dbReference type="EMBL" id="PGXC01000001">
    <property type="protein sequence ID" value="PKK91882.1"/>
    <property type="molecule type" value="Genomic_DNA"/>
</dbReference>
<comment type="caution">
    <text evidence="3">The sequence shown here is derived from an EMBL/GenBank/DDBJ whole genome shotgun (WGS) entry which is preliminary data.</text>
</comment>
<dbReference type="InterPro" id="IPR001041">
    <property type="entry name" value="2Fe-2S_ferredoxin-type"/>
</dbReference>
<dbReference type="GO" id="GO:0051537">
    <property type="term" value="F:2 iron, 2 sulfur cluster binding"/>
    <property type="evidence" value="ECO:0007669"/>
    <property type="project" value="InterPro"/>
</dbReference>
<evidence type="ECO:0000313" key="3">
    <source>
        <dbReference type="EMBL" id="PKK91882.1"/>
    </source>
</evidence>
<feature type="domain" description="2Fe-2S ferredoxin-type" evidence="2">
    <location>
        <begin position="18"/>
        <end position="100"/>
    </location>
</feature>
<proteinExistence type="predicted"/>
<evidence type="ECO:0000259" key="2">
    <source>
        <dbReference type="PROSITE" id="PS51085"/>
    </source>
</evidence>
<evidence type="ECO:0000256" key="1">
    <source>
        <dbReference type="ARBA" id="ARBA00023002"/>
    </source>
</evidence>